<organism evidence="1 2">
    <name type="scientific">Gossypium australe</name>
    <dbReference type="NCBI Taxonomy" id="47621"/>
    <lineage>
        <taxon>Eukaryota</taxon>
        <taxon>Viridiplantae</taxon>
        <taxon>Streptophyta</taxon>
        <taxon>Embryophyta</taxon>
        <taxon>Tracheophyta</taxon>
        <taxon>Spermatophyta</taxon>
        <taxon>Magnoliopsida</taxon>
        <taxon>eudicotyledons</taxon>
        <taxon>Gunneridae</taxon>
        <taxon>Pentapetalae</taxon>
        <taxon>rosids</taxon>
        <taxon>malvids</taxon>
        <taxon>Malvales</taxon>
        <taxon>Malvaceae</taxon>
        <taxon>Malvoideae</taxon>
        <taxon>Gossypium</taxon>
    </lineage>
</organism>
<proteinExistence type="predicted"/>
<protein>
    <submittedName>
        <fullName evidence="1">Uncharacterized protein</fullName>
    </submittedName>
</protein>
<dbReference type="Proteomes" id="UP000325315">
    <property type="component" value="Unassembled WGS sequence"/>
</dbReference>
<evidence type="ECO:0000313" key="1">
    <source>
        <dbReference type="EMBL" id="KAA3470892.1"/>
    </source>
</evidence>
<sequence length="97" mass="11383">MFLGLLSLIKCQSPLFRIVIRGLYCNYGEIYRKLYVRSCILALSMVSLREYFRSLTLRSGIMFLSSKITRKNIYEIGDRVSLKVSPRRGFFDEIMQV</sequence>
<accession>A0A5B6VP71</accession>
<evidence type="ECO:0000313" key="2">
    <source>
        <dbReference type="Proteomes" id="UP000325315"/>
    </source>
</evidence>
<comment type="caution">
    <text evidence="1">The sequence shown here is derived from an EMBL/GenBank/DDBJ whole genome shotgun (WGS) entry which is preliminary data.</text>
</comment>
<dbReference type="AlphaFoldDB" id="A0A5B6VP71"/>
<name>A0A5B6VP71_9ROSI</name>
<dbReference type="EMBL" id="SMMG02000006">
    <property type="protein sequence ID" value="KAA3470892.1"/>
    <property type="molecule type" value="Genomic_DNA"/>
</dbReference>
<gene>
    <name evidence="1" type="ORF">EPI10_016564</name>
</gene>
<keyword evidence="2" id="KW-1185">Reference proteome</keyword>
<reference evidence="2" key="1">
    <citation type="journal article" date="2019" name="Plant Biotechnol. J.">
        <title>Genome sequencing of the Australian wild diploid species Gossypium australe highlights disease resistance and delayed gland morphogenesis.</title>
        <authorList>
            <person name="Cai Y."/>
            <person name="Cai X."/>
            <person name="Wang Q."/>
            <person name="Wang P."/>
            <person name="Zhang Y."/>
            <person name="Cai C."/>
            <person name="Xu Y."/>
            <person name="Wang K."/>
            <person name="Zhou Z."/>
            <person name="Wang C."/>
            <person name="Geng S."/>
            <person name="Li B."/>
            <person name="Dong Q."/>
            <person name="Hou Y."/>
            <person name="Wang H."/>
            <person name="Ai P."/>
            <person name="Liu Z."/>
            <person name="Yi F."/>
            <person name="Sun M."/>
            <person name="An G."/>
            <person name="Cheng J."/>
            <person name="Zhang Y."/>
            <person name="Shi Q."/>
            <person name="Xie Y."/>
            <person name="Shi X."/>
            <person name="Chang Y."/>
            <person name="Huang F."/>
            <person name="Chen Y."/>
            <person name="Hong S."/>
            <person name="Mi L."/>
            <person name="Sun Q."/>
            <person name="Zhang L."/>
            <person name="Zhou B."/>
            <person name="Peng R."/>
            <person name="Zhang X."/>
            <person name="Liu F."/>
        </authorList>
    </citation>
    <scope>NUCLEOTIDE SEQUENCE [LARGE SCALE GENOMIC DNA]</scope>
    <source>
        <strain evidence="2">cv. PA1801</strain>
    </source>
</reference>